<dbReference type="Gene3D" id="3.30.200.20">
    <property type="entry name" value="Phosphorylase Kinase, domain 1"/>
    <property type="match status" value="1"/>
</dbReference>
<protein>
    <submittedName>
        <fullName evidence="3">Nuclear aminoacylation-dependent tRNA export pathway component</fullName>
    </submittedName>
</protein>
<dbReference type="GO" id="GO:0005524">
    <property type="term" value="F:ATP binding"/>
    <property type="evidence" value="ECO:0007669"/>
    <property type="project" value="InterPro"/>
</dbReference>
<dbReference type="GO" id="GO:0004672">
    <property type="term" value="F:protein kinase activity"/>
    <property type="evidence" value="ECO:0007669"/>
    <property type="project" value="InterPro"/>
</dbReference>
<organism evidence="3 4">
    <name type="scientific">Gnomoniopsis smithogilvyi</name>
    <dbReference type="NCBI Taxonomy" id="1191159"/>
    <lineage>
        <taxon>Eukaryota</taxon>
        <taxon>Fungi</taxon>
        <taxon>Dikarya</taxon>
        <taxon>Ascomycota</taxon>
        <taxon>Pezizomycotina</taxon>
        <taxon>Sordariomycetes</taxon>
        <taxon>Sordariomycetidae</taxon>
        <taxon>Diaporthales</taxon>
        <taxon>Gnomoniaceae</taxon>
        <taxon>Gnomoniopsis</taxon>
    </lineage>
</organism>
<gene>
    <name evidence="3" type="primary">CEX1</name>
    <name evidence="3" type="ORF">N0V93_000777</name>
</gene>
<dbReference type="SUPFAM" id="SSF56112">
    <property type="entry name" value="Protein kinase-like (PK-like)"/>
    <property type="match status" value="1"/>
</dbReference>
<evidence type="ECO:0000313" key="4">
    <source>
        <dbReference type="Proteomes" id="UP001140453"/>
    </source>
</evidence>
<keyword evidence="4" id="KW-1185">Reference proteome</keyword>
<dbReference type="EMBL" id="JAPEVB010000001">
    <property type="protein sequence ID" value="KAJ4396557.1"/>
    <property type="molecule type" value="Genomic_DNA"/>
</dbReference>
<sequence>MDFLKSAVASAIAKGPAFPYTFGDIVDLDQSIWTLHNGTRREDGSNCSIFSFDITTNRSRLPLAKNALKKLRTLRHPGVIKVLDTVETDTYIYIATERLVPLRWHIKRKSLSPETLKWGICTVARTVKFINDEASSIHGNLRVGSIYTSESGEWKLGGFEILSNVKDDEAIIYNYGSLVPDSTRYSPPELRSGWDAIKKSPHFAVDSFNLGTLILESFNGDYAGPDQAGQTKNIPPTMHASYKRLVNANPKSRLSVAHFIEQGTRRGAFFDTPLIKLTDGVDNLGVKSADERDRFLDDLDQLTDDFPEDFFKMKVLPELLKSVEFGGGGAKAFGVVMKISIKLSGDDFDTKITPVVIRLFQNPDRAIRVCLLDNLPLMIDRLSQKIVNDKIFPNLVSGFTDLAPVVREQTLKSVLIIIGKLSDRTINGELLKCLARTANDEQPGIRTNTTICLGKIAKDLGTSSRNKVLIAAFSRSLRDPFVHARSASLMALSVTGECFTDEDCAVRILPAICPLMIDKEKLVRDQAVKTMDIYVQKIKKAAADMPDTVLPPPQAGAGAVPRMSTPVTAESAAASWTGWAISSFTNKISQTAGEIQPTSSNGSTPVPAAPAAVRPPPVTTASASALHRQAMKSPTPATNSRPSTSSGNFGGESFFTDAEPADNVWGDDAADNWGDDAANTWGDMEDIKDDADDLSATTPADSSAFSAAKKELPTRNLGSSGSGSAKPFGDDDEPDFAGWLASQAKSKTSAKPLPKGLSKSNGKPATTTAAKKPVAKPVTKPATKVAPAKKIDLKPKETEEDGWGDAW</sequence>
<dbReference type="GO" id="GO:0006409">
    <property type="term" value="P:tRNA export from nucleus"/>
    <property type="evidence" value="ECO:0007669"/>
    <property type="project" value="TreeGrafter"/>
</dbReference>
<reference evidence="3" key="1">
    <citation type="submission" date="2022-10" db="EMBL/GenBank/DDBJ databases">
        <title>Tapping the CABI collections for fungal endophytes: first genome assemblies for Collariella, Neodidymelliopsis, Ascochyta clinopodiicola, Didymella pomorum, Didymosphaeria variabile, Neocosmospora piperis and Neocucurbitaria cava.</title>
        <authorList>
            <person name="Hill R."/>
        </authorList>
    </citation>
    <scope>NUCLEOTIDE SEQUENCE</scope>
    <source>
        <strain evidence="3">IMI 355082</strain>
    </source>
</reference>
<dbReference type="Gene3D" id="1.25.10.10">
    <property type="entry name" value="Leucine-rich Repeat Variant"/>
    <property type="match status" value="1"/>
</dbReference>
<dbReference type="SUPFAM" id="SSF48371">
    <property type="entry name" value="ARM repeat"/>
    <property type="match status" value="1"/>
</dbReference>
<dbReference type="AlphaFoldDB" id="A0A9W9D0J8"/>
<dbReference type="InterPro" id="IPR011989">
    <property type="entry name" value="ARM-like"/>
</dbReference>
<feature type="compositionally biased region" description="Polar residues" evidence="1">
    <location>
        <begin position="592"/>
        <end position="603"/>
    </location>
</feature>
<feature type="compositionally biased region" description="Low complexity" evidence="1">
    <location>
        <begin position="763"/>
        <end position="788"/>
    </location>
</feature>
<comment type="caution">
    <text evidence="3">The sequence shown here is derived from an EMBL/GenBank/DDBJ whole genome shotgun (WGS) entry which is preliminary data.</text>
</comment>
<dbReference type="GO" id="GO:0005737">
    <property type="term" value="C:cytoplasm"/>
    <property type="evidence" value="ECO:0007669"/>
    <property type="project" value="TreeGrafter"/>
</dbReference>
<feature type="compositionally biased region" description="Polar residues" evidence="1">
    <location>
        <begin position="695"/>
        <end position="705"/>
    </location>
</feature>
<dbReference type="PANTHER" id="PTHR12984:SF3">
    <property type="entry name" value="N-TERMINAL KINASE-LIKE PROTEIN"/>
    <property type="match status" value="1"/>
</dbReference>
<dbReference type="PROSITE" id="PS50011">
    <property type="entry name" value="PROTEIN_KINASE_DOM"/>
    <property type="match status" value="1"/>
</dbReference>
<dbReference type="InterPro" id="IPR051177">
    <property type="entry name" value="CIK-Related_Protein"/>
</dbReference>
<dbReference type="InterPro" id="IPR011009">
    <property type="entry name" value="Kinase-like_dom_sf"/>
</dbReference>
<dbReference type="Gene3D" id="1.10.510.10">
    <property type="entry name" value="Transferase(Phosphotransferase) domain 1"/>
    <property type="match status" value="1"/>
</dbReference>
<dbReference type="OrthoDB" id="447103at2759"/>
<feature type="region of interest" description="Disordered" evidence="1">
    <location>
        <begin position="592"/>
        <end position="807"/>
    </location>
</feature>
<name>A0A9W9D0J8_9PEZI</name>
<accession>A0A9W9D0J8</accession>
<feature type="compositionally biased region" description="Polar residues" evidence="1">
    <location>
        <begin position="635"/>
        <end position="647"/>
    </location>
</feature>
<dbReference type="InterPro" id="IPR016024">
    <property type="entry name" value="ARM-type_fold"/>
</dbReference>
<feature type="compositionally biased region" description="Acidic residues" evidence="1">
    <location>
        <begin position="683"/>
        <end position="693"/>
    </location>
</feature>
<evidence type="ECO:0000313" key="3">
    <source>
        <dbReference type="EMBL" id="KAJ4396557.1"/>
    </source>
</evidence>
<feature type="compositionally biased region" description="Acidic residues" evidence="1">
    <location>
        <begin position="798"/>
        <end position="807"/>
    </location>
</feature>
<dbReference type="InterPro" id="IPR000719">
    <property type="entry name" value="Prot_kinase_dom"/>
</dbReference>
<proteinExistence type="predicted"/>
<feature type="domain" description="Protein kinase" evidence="2">
    <location>
        <begin position="1"/>
        <end position="270"/>
    </location>
</feature>
<evidence type="ECO:0000259" key="2">
    <source>
        <dbReference type="PROSITE" id="PS50011"/>
    </source>
</evidence>
<dbReference type="Proteomes" id="UP001140453">
    <property type="component" value="Unassembled WGS sequence"/>
</dbReference>
<evidence type="ECO:0000256" key="1">
    <source>
        <dbReference type="SAM" id="MobiDB-lite"/>
    </source>
</evidence>
<dbReference type="PANTHER" id="PTHR12984">
    <property type="entry name" value="SCY1-RELATED S/T PROTEIN KINASE-LIKE"/>
    <property type="match status" value="1"/>
</dbReference>